<protein>
    <recommendedName>
        <fullName evidence="10">Type II secretion system protein K</fullName>
    </recommendedName>
</protein>
<proteinExistence type="inferred from homology"/>
<dbReference type="Pfam" id="PF21687">
    <property type="entry name" value="T2SSK_1st"/>
    <property type="match status" value="1"/>
</dbReference>
<dbReference type="InterPro" id="IPR049179">
    <property type="entry name" value="T2SSK_SAM-like_2nd"/>
</dbReference>
<keyword evidence="9 10" id="KW-0472">Membrane</keyword>
<dbReference type="Proteomes" id="UP000248865">
    <property type="component" value="Unassembled WGS sequence"/>
</dbReference>
<evidence type="ECO:0000256" key="9">
    <source>
        <dbReference type="ARBA" id="ARBA00023136"/>
    </source>
</evidence>
<dbReference type="PANTHER" id="PTHR38831">
    <property type="entry name" value="TYPE II SECRETION SYSTEM PROTEIN K"/>
    <property type="match status" value="1"/>
</dbReference>
<dbReference type="InterPro" id="IPR005628">
    <property type="entry name" value="GspK"/>
</dbReference>
<dbReference type="GO" id="GO:0009306">
    <property type="term" value="P:protein secretion"/>
    <property type="evidence" value="ECO:0007669"/>
    <property type="project" value="InterPro"/>
</dbReference>
<evidence type="ECO:0000259" key="11">
    <source>
        <dbReference type="Pfam" id="PF03934"/>
    </source>
</evidence>
<accession>A0A152C8M7</accession>
<evidence type="ECO:0000256" key="2">
    <source>
        <dbReference type="ARBA" id="ARBA00007246"/>
    </source>
</evidence>
<dbReference type="AlphaFoldDB" id="A0A152C8M7"/>
<dbReference type="NCBIfam" id="NF037980">
    <property type="entry name" value="T2SS_GspK"/>
    <property type="match status" value="1"/>
</dbReference>
<dbReference type="InterPro" id="IPR045584">
    <property type="entry name" value="Pilin-like"/>
</dbReference>
<dbReference type="GO" id="GO:0005886">
    <property type="term" value="C:plasma membrane"/>
    <property type="evidence" value="ECO:0007669"/>
    <property type="project" value="UniProtKB-SubCell"/>
</dbReference>
<dbReference type="Gene3D" id="3.30.1300.30">
    <property type="entry name" value="GSPII I/J protein-like"/>
    <property type="match status" value="1"/>
</dbReference>
<keyword evidence="5 10" id="KW-0997">Cell inner membrane</keyword>
<dbReference type="InterPro" id="IPR049031">
    <property type="entry name" value="T2SSK_SAM-like_1st"/>
</dbReference>
<evidence type="ECO:0000256" key="6">
    <source>
        <dbReference type="ARBA" id="ARBA00022692"/>
    </source>
</evidence>
<keyword evidence="7" id="KW-0653">Protein transport</keyword>
<gene>
    <name evidence="13" type="ORF">DIV22_06430</name>
</gene>
<dbReference type="Pfam" id="PF03934">
    <property type="entry name" value="T2SSK"/>
    <property type="match status" value="1"/>
</dbReference>
<comment type="similarity">
    <text evidence="2 10">Belongs to the GSP K family.</text>
</comment>
<evidence type="ECO:0000256" key="10">
    <source>
        <dbReference type="PIRNR" id="PIRNR002786"/>
    </source>
</evidence>
<evidence type="ECO:0000313" key="14">
    <source>
        <dbReference type="Proteomes" id="UP000248865"/>
    </source>
</evidence>
<dbReference type="RefSeq" id="WP_024241243.1">
    <property type="nucleotide sequence ID" value="NZ_BGEL01000176.1"/>
</dbReference>
<dbReference type="SUPFAM" id="SSF158544">
    <property type="entry name" value="GspK insert domain-like"/>
    <property type="match status" value="2"/>
</dbReference>
<dbReference type="PANTHER" id="PTHR38831:SF1">
    <property type="entry name" value="TYPE II SECRETION SYSTEM PROTEIN K-RELATED"/>
    <property type="match status" value="1"/>
</dbReference>
<sequence length="325" mass="36485">MKSREQGVALLVVLLILSLMVTIAAAIAERNGRTFWRTVAQLDQLQAKWDGYAAEEMAIQILQRSRQASPRKTHLAQNWAQPELQFETGGGDVRGRIVDAQACFNLNAINYGAVDLAGVPYAARIFQQLLINLQVDIIQARQVTAALRDWIDRDDEPVKGGAEDEVYMGMEPPYLAASQPMQDVSELRLIRGIDVRLYRKLLPYVCVLPTSDLSVNVNTLLDSQAPLLAALFLTKPNSLLVTKLLLRRPRTGWDSVAAFLDSPQLKGIDTSTAISVLAVSSNYFLVRLHVRSGEHLFSQQTLMQWREERFRSIQRQYGLTVREVP</sequence>
<dbReference type="Gene3D" id="1.10.40.60">
    <property type="entry name" value="EpsJ-like"/>
    <property type="match status" value="2"/>
</dbReference>
<keyword evidence="6" id="KW-0812">Transmembrane</keyword>
<comment type="caution">
    <text evidence="13">The sequence shown here is derived from an EMBL/GenBank/DDBJ whole genome shotgun (WGS) entry which is preliminary data.</text>
</comment>
<keyword evidence="4 10" id="KW-1003">Cell membrane</keyword>
<evidence type="ECO:0000256" key="8">
    <source>
        <dbReference type="ARBA" id="ARBA00022989"/>
    </source>
</evidence>
<evidence type="ECO:0000256" key="4">
    <source>
        <dbReference type="ARBA" id="ARBA00022475"/>
    </source>
</evidence>
<keyword evidence="8" id="KW-1133">Transmembrane helix</keyword>
<dbReference type="InterPro" id="IPR038072">
    <property type="entry name" value="GspK_central_sf"/>
</dbReference>
<evidence type="ECO:0000313" key="13">
    <source>
        <dbReference type="EMBL" id="PZZ72093.1"/>
    </source>
</evidence>
<feature type="domain" description="T2SS protein K first SAM-like" evidence="12">
    <location>
        <begin position="102"/>
        <end position="210"/>
    </location>
</feature>
<evidence type="ECO:0000259" key="12">
    <source>
        <dbReference type="Pfam" id="PF21687"/>
    </source>
</evidence>
<keyword evidence="3 10" id="KW-0813">Transport</keyword>
<evidence type="ECO:0000256" key="1">
    <source>
        <dbReference type="ARBA" id="ARBA00004533"/>
    </source>
</evidence>
<name>A0A152C8M7_ECOLX</name>
<evidence type="ECO:0000256" key="7">
    <source>
        <dbReference type="ARBA" id="ARBA00022927"/>
    </source>
</evidence>
<dbReference type="EMBL" id="QFSS01000018">
    <property type="protein sequence ID" value="PZZ72093.1"/>
    <property type="molecule type" value="Genomic_DNA"/>
</dbReference>
<dbReference type="PIRSF" id="PIRSF002786">
    <property type="entry name" value="XcpX"/>
    <property type="match status" value="1"/>
</dbReference>
<dbReference type="SUPFAM" id="SSF54523">
    <property type="entry name" value="Pili subunits"/>
    <property type="match status" value="1"/>
</dbReference>
<organism evidence="13 14">
    <name type="scientific">Escherichia coli</name>
    <dbReference type="NCBI Taxonomy" id="562"/>
    <lineage>
        <taxon>Bacteria</taxon>
        <taxon>Pseudomonadati</taxon>
        <taxon>Pseudomonadota</taxon>
        <taxon>Gammaproteobacteria</taxon>
        <taxon>Enterobacterales</taxon>
        <taxon>Enterobacteriaceae</taxon>
        <taxon>Escherichia</taxon>
    </lineage>
</organism>
<comment type="subcellular location">
    <subcellularLocation>
        <location evidence="1 10">Cell inner membrane</location>
    </subcellularLocation>
</comment>
<feature type="domain" description="T2SS protein K second SAM-like" evidence="11">
    <location>
        <begin position="215"/>
        <end position="276"/>
    </location>
</feature>
<evidence type="ECO:0000256" key="3">
    <source>
        <dbReference type="ARBA" id="ARBA00022448"/>
    </source>
</evidence>
<reference evidence="13 14" key="1">
    <citation type="submission" date="2018-05" db="EMBL/GenBank/DDBJ databases">
        <title>Genomic sequencing of EHEC O26 New European Clone.</title>
        <authorList>
            <person name="Karnisova L."/>
            <person name="Nunvar J."/>
            <person name="Marejkova M."/>
            <person name="Mellmann A."/>
            <person name="Drevinek P."/>
            <person name="Blahova K."/>
            <person name="Bielaszewska M."/>
        </authorList>
    </citation>
    <scope>NUCLEOTIDE SEQUENCE [LARGE SCALE GENOMIC DNA]</scope>
    <source>
        <strain evidence="13 14">14-391</strain>
    </source>
</reference>
<evidence type="ECO:0000256" key="5">
    <source>
        <dbReference type="ARBA" id="ARBA00022519"/>
    </source>
</evidence>